<keyword evidence="5" id="KW-0808">Transferase</keyword>
<dbReference type="SUPFAM" id="SSF55874">
    <property type="entry name" value="ATPase domain of HSP90 chaperone/DNA topoisomerase II/histidine kinase"/>
    <property type="match status" value="1"/>
</dbReference>
<dbReference type="STRING" id="318464.IO99_11105"/>
<dbReference type="SMART" id="SM00387">
    <property type="entry name" value="HATPase_c"/>
    <property type="match status" value="1"/>
</dbReference>
<evidence type="ECO:0000256" key="5">
    <source>
        <dbReference type="ARBA" id="ARBA00022679"/>
    </source>
</evidence>
<dbReference type="Gene3D" id="3.30.565.10">
    <property type="entry name" value="Histidine kinase-like ATPase, C-terminal domain"/>
    <property type="match status" value="1"/>
</dbReference>
<reference evidence="13 14" key="1">
    <citation type="submission" date="2014-07" db="EMBL/GenBank/DDBJ databases">
        <title>Draft genome of Clostridium sulfidigenes 113A isolated from sediments associated with methane hydrate from Krishna Godavari basin.</title>
        <authorList>
            <person name="Honkalas V.S."/>
            <person name="Dabir A.P."/>
            <person name="Arora P."/>
            <person name="Dhakephalkar P.K."/>
        </authorList>
    </citation>
    <scope>NUCLEOTIDE SEQUENCE [LARGE SCALE GENOMIC DNA]</scope>
    <source>
        <strain evidence="13 14">113A</strain>
    </source>
</reference>
<dbReference type="Pfam" id="PF02518">
    <property type="entry name" value="HATPase_c"/>
    <property type="match status" value="1"/>
</dbReference>
<dbReference type="PRINTS" id="PR00344">
    <property type="entry name" value="BCTRLSENSOR"/>
</dbReference>
<feature type="transmembrane region" description="Helical" evidence="11">
    <location>
        <begin position="12"/>
        <end position="30"/>
    </location>
</feature>
<dbReference type="InterPro" id="IPR036890">
    <property type="entry name" value="HATPase_C_sf"/>
</dbReference>
<name>A0A084JAU3_9CLOT</name>
<evidence type="ECO:0000256" key="10">
    <source>
        <dbReference type="ARBA" id="ARBA00023136"/>
    </source>
</evidence>
<dbReference type="eggNOG" id="COG0642">
    <property type="taxonomic scope" value="Bacteria"/>
</dbReference>
<dbReference type="GO" id="GO:0016036">
    <property type="term" value="P:cellular response to phosphate starvation"/>
    <property type="evidence" value="ECO:0007669"/>
    <property type="project" value="TreeGrafter"/>
</dbReference>
<evidence type="ECO:0000259" key="12">
    <source>
        <dbReference type="PROSITE" id="PS50109"/>
    </source>
</evidence>
<protein>
    <recommendedName>
        <fullName evidence="3">histidine kinase</fullName>
        <ecNumber evidence="3">2.7.13.3</ecNumber>
    </recommendedName>
</protein>
<comment type="catalytic activity">
    <reaction evidence="1">
        <text>ATP + protein L-histidine = ADP + protein N-phospho-L-histidine.</text>
        <dbReference type="EC" id="2.7.13.3"/>
    </reaction>
</comment>
<keyword evidence="10 11" id="KW-0472">Membrane</keyword>
<evidence type="ECO:0000256" key="7">
    <source>
        <dbReference type="ARBA" id="ARBA00022777"/>
    </source>
</evidence>
<feature type="domain" description="Histidine kinase" evidence="12">
    <location>
        <begin position="126"/>
        <end position="346"/>
    </location>
</feature>
<evidence type="ECO:0000256" key="9">
    <source>
        <dbReference type="ARBA" id="ARBA00023012"/>
    </source>
</evidence>
<evidence type="ECO:0000256" key="6">
    <source>
        <dbReference type="ARBA" id="ARBA00022692"/>
    </source>
</evidence>
<dbReference type="PROSITE" id="PS50109">
    <property type="entry name" value="HIS_KIN"/>
    <property type="match status" value="1"/>
</dbReference>
<dbReference type="GO" id="GO:0000155">
    <property type="term" value="F:phosphorelay sensor kinase activity"/>
    <property type="evidence" value="ECO:0007669"/>
    <property type="project" value="TreeGrafter"/>
</dbReference>
<dbReference type="AlphaFoldDB" id="A0A084JAU3"/>
<evidence type="ECO:0000256" key="8">
    <source>
        <dbReference type="ARBA" id="ARBA00022989"/>
    </source>
</evidence>
<dbReference type="InterPro" id="IPR005467">
    <property type="entry name" value="His_kinase_dom"/>
</dbReference>
<dbReference type="InterPro" id="IPR050351">
    <property type="entry name" value="BphY/WalK/GraS-like"/>
</dbReference>
<dbReference type="PANTHER" id="PTHR45453:SF2">
    <property type="entry name" value="HISTIDINE KINASE"/>
    <property type="match status" value="1"/>
</dbReference>
<gene>
    <name evidence="13" type="ORF">IO99_11105</name>
</gene>
<keyword evidence="14" id="KW-1185">Reference proteome</keyword>
<evidence type="ECO:0000256" key="3">
    <source>
        <dbReference type="ARBA" id="ARBA00012438"/>
    </source>
</evidence>
<dbReference type="GO" id="GO:0005886">
    <property type="term" value="C:plasma membrane"/>
    <property type="evidence" value="ECO:0007669"/>
    <property type="project" value="UniProtKB-SubCell"/>
</dbReference>
<dbReference type="Proteomes" id="UP000028542">
    <property type="component" value="Unassembled WGS sequence"/>
</dbReference>
<keyword evidence="7 13" id="KW-0418">Kinase</keyword>
<sequence>MNIKEYIKEKIVFLIINSIIFLFTGILLKALKVDIYAIFFVEVLNFIGSSLFYIFDYFTKRKFYNNLLQGLNNLDKKYLISEVIEEPNFLEGRILYEVIQETDKAMNDEISTLTIKNSEYKDYIELWVHEIKTPIASSRLTIENNPSPITKSIEEDLDKVENYIEQALFYTRSNNIEKDYMIREISLKNCINATIKRNARVLIEKGIKIEIDNVDKTVYADSKWVEFILNQILSNSIKYMKFPKSVRKNSIDKENKKQDTIKIYCIEKAEDIILNIEDNGIGIGESSIGKVFEKGYTGENGRIFGKSTGIGLYLCKNLCEKLGLGIKIRSKAYKGTTVSILFPINKMFILKD</sequence>
<accession>A0A084JAU3</accession>
<evidence type="ECO:0000256" key="4">
    <source>
        <dbReference type="ARBA" id="ARBA00022475"/>
    </source>
</evidence>
<dbReference type="GO" id="GO:0004721">
    <property type="term" value="F:phosphoprotein phosphatase activity"/>
    <property type="evidence" value="ECO:0007669"/>
    <property type="project" value="TreeGrafter"/>
</dbReference>
<keyword evidence="8 11" id="KW-1133">Transmembrane helix</keyword>
<keyword evidence="6 11" id="KW-0812">Transmembrane</keyword>
<dbReference type="EC" id="2.7.13.3" evidence="3"/>
<feature type="transmembrane region" description="Helical" evidence="11">
    <location>
        <begin position="36"/>
        <end position="55"/>
    </location>
</feature>
<evidence type="ECO:0000313" key="13">
    <source>
        <dbReference type="EMBL" id="KEZ86077.1"/>
    </source>
</evidence>
<evidence type="ECO:0000256" key="2">
    <source>
        <dbReference type="ARBA" id="ARBA00004651"/>
    </source>
</evidence>
<dbReference type="InterPro" id="IPR003594">
    <property type="entry name" value="HATPase_dom"/>
</dbReference>
<evidence type="ECO:0000256" key="11">
    <source>
        <dbReference type="SAM" id="Phobius"/>
    </source>
</evidence>
<dbReference type="EMBL" id="JPMD01000026">
    <property type="protein sequence ID" value="KEZ86077.1"/>
    <property type="molecule type" value="Genomic_DNA"/>
</dbReference>
<keyword evidence="9" id="KW-0902">Two-component regulatory system</keyword>
<proteinExistence type="predicted"/>
<keyword evidence="4" id="KW-1003">Cell membrane</keyword>
<comment type="caution">
    <text evidence="13">The sequence shown here is derived from an EMBL/GenBank/DDBJ whole genome shotgun (WGS) entry which is preliminary data.</text>
</comment>
<evidence type="ECO:0000256" key="1">
    <source>
        <dbReference type="ARBA" id="ARBA00000085"/>
    </source>
</evidence>
<comment type="subcellular location">
    <subcellularLocation>
        <location evidence="2">Cell membrane</location>
        <topology evidence="2">Multi-pass membrane protein</topology>
    </subcellularLocation>
</comment>
<dbReference type="PANTHER" id="PTHR45453">
    <property type="entry name" value="PHOSPHATE REGULON SENSOR PROTEIN PHOR"/>
    <property type="match status" value="1"/>
</dbReference>
<dbReference type="RefSeq" id="WP_035133211.1">
    <property type="nucleotide sequence ID" value="NZ_JPMD01000026.1"/>
</dbReference>
<dbReference type="InterPro" id="IPR004358">
    <property type="entry name" value="Sig_transdc_His_kin-like_C"/>
</dbReference>
<organism evidence="13 14">
    <name type="scientific">Clostridium sulfidigenes</name>
    <dbReference type="NCBI Taxonomy" id="318464"/>
    <lineage>
        <taxon>Bacteria</taxon>
        <taxon>Bacillati</taxon>
        <taxon>Bacillota</taxon>
        <taxon>Clostridia</taxon>
        <taxon>Eubacteriales</taxon>
        <taxon>Clostridiaceae</taxon>
        <taxon>Clostridium</taxon>
    </lineage>
</organism>
<evidence type="ECO:0000313" key="14">
    <source>
        <dbReference type="Proteomes" id="UP000028542"/>
    </source>
</evidence>